<dbReference type="InterPro" id="IPR021846">
    <property type="entry name" value="NFACT-C"/>
</dbReference>
<feature type="compositionally biased region" description="Polar residues" evidence="5">
    <location>
        <begin position="779"/>
        <end position="789"/>
    </location>
</feature>
<keyword evidence="4" id="KW-0175">Coiled coil</keyword>
<feature type="region of interest" description="Disordered" evidence="5">
    <location>
        <begin position="674"/>
        <end position="706"/>
    </location>
</feature>
<name>A0A2N1NHN7_9GLOM</name>
<feature type="domain" description="NFACT protein C-terminal" evidence="7">
    <location>
        <begin position="918"/>
        <end position="1009"/>
    </location>
</feature>
<dbReference type="Pfam" id="PF05833">
    <property type="entry name" value="NFACT_N"/>
    <property type="match status" value="1"/>
</dbReference>
<dbReference type="Proteomes" id="UP000233469">
    <property type="component" value="Unassembled WGS sequence"/>
</dbReference>
<evidence type="ECO:0000256" key="1">
    <source>
        <dbReference type="ARBA" id="ARBA00004496"/>
    </source>
</evidence>
<comment type="similarity">
    <text evidence="2">Belongs to the NEMF family.</text>
</comment>
<evidence type="ECO:0000256" key="5">
    <source>
        <dbReference type="SAM" id="MobiDB-lite"/>
    </source>
</evidence>
<dbReference type="GO" id="GO:1990116">
    <property type="term" value="P:ribosome-associated ubiquitin-dependent protein catabolic process"/>
    <property type="evidence" value="ECO:0007669"/>
    <property type="project" value="TreeGrafter"/>
</dbReference>
<evidence type="ECO:0000256" key="2">
    <source>
        <dbReference type="ARBA" id="ARBA00008318"/>
    </source>
</evidence>
<evidence type="ECO:0000259" key="6">
    <source>
        <dbReference type="Pfam" id="PF05670"/>
    </source>
</evidence>
<dbReference type="PANTHER" id="PTHR15239:SF6">
    <property type="entry name" value="RIBOSOME QUALITY CONTROL COMPLEX SUBUNIT NEMF"/>
    <property type="match status" value="1"/>
</dbReference>
<feature type="compositionally biased region" description="Basic and acidic residues" evidence="5">
    <location>
        <begin position="790"/>
        <end position="799"/>
    </location>
</feature>
<dbReference type="GO" id="GO:0072344">
    <property type="term" value="P:rescue of stalled ribosome"/>
    <property type="evidence" value="ECO:0007669"/>
    <property type="project" value="TreeGrafter"/>
</dbReference>
<feature type="compositionally biased region" description="Acidic residues" evidence="5">
    <location>
        <begin position="880"/>
        <end position="897"/>
    </location>
</feature>
<dbReference type="InterPro" id="IPR051608">
    <property type="entry name" value="RQC_Subunit_NEMF"/>
</dbReference>
<dbReference type="Pfam" id="PF11923">
    <property type="entry name" value="NFACT-C"/>
    <property type="match status" value="1"/>
</dbReference>
<dbReference type="VEuPathDB" id="FungiDB:FUN_019218"/>
<dbReference type="GO" id="GO:1990112">
    <property type="term" value="C:RQC complex"/>
    <property type="evidence" value="ECO:0007669"/>
    <property type="project" value="TreeGrafter"/>
</dbReference>
<comment type="caution">
    <text evidence="8">The sequence shown here is derived from an EMBL/GenBank/DDBJ whole genome shotgun (WGS) entry which is preliminary data.</text>
</comment>
<protein>
    <recommendedName>
        <fullName evidence="10">DUF814-domain-containing protein</fullName>
    </recommendedName>
</protein>
<dbReference type="InterPro" id="IPR008532">
    <property type="entry name" value="NFACT_RNA-bd"/>
</dbReference>
<dbReference type="GO" id="GO:0000049">
    <property type="term" value="F:tRNA binding"/>
    <property type="evidence" value="ECO:0007669"/>
    <property type="project" value="TreeGrafter"/>
</dbReference>
<keyword evidence="3" id="KW-0963">Cytoplasm</keyword>
<evidence type="ECO:0008006" key="10">
    <source>
        <dbReference type="Google" id="ProtNLM"/>
    </source>
</evidence>
<dbReference type="VEuPathDB" id="FungiDB:RhiirFUN_020674"/>
<evidence type="ECO:0000256" key="3">
    <source>
        <dbReference type="ARBA" id="ARBA00022490"/>
    </source>
</evidence>
<proteinExistence type="inferred from homology"/>
<evidence type="ECO:0000259" key="7">
    <source>
        <dbReference type="Pfam" id="PF11923"/>
    </source>
</evidence>
<feature type="region of interest" description="Disordered" evidence="5">
    <location>
        <begin position="741"/>
        <end position="897"/>
    </location>
</feature>
<accession>A0A2N1NHN7</accession>
<organism evidence="8 9">
    <name type="scientific">Rhizophagus irregularis</name>
    <dbReference type="NCBI Taxonomy" id="588596"/>
    <lineage>
        <taxon>Eukaryota</taxon>
        <taxon>Fungi</taxon>
        <taxon>Fungi incertae sedis</taxon>
        <taxon>Mucoromycota</taxon>
        <taxon>Glomeromycotina</taxon>
        <taxon>Glomeromycetes</taxon>
        <taxon>Glomerales</taxon>
        <taxon>Glomeraceae</taxon>
        <taxon>Rhizophagus</taxon>
    </lineage>
</organism>
<feature type="compositionally biased region" description="Basic residues" evidence="5">
    <location>
        <begin position="751"/>
        <end position="769"/>
    </location>
</feature>
<dbReference type="GO" id="GO:0005737">
    <property type="term" value="C:cytoplasm"/>
    <property type="evidence" value="ECO:0007669"/>
    <property type="project" value="UniProtKB-SubCell"/>
</dbReference>
<dbReference type="EMBL" id="LLXL01000375">
    <property type="protein sequence ID" value="PKK73393.1"/>
    <property type="molecule type" value="Genomic_DNA"/>
</dbReference>
<reference evidence="8 9" key="1">
    <citation type="submission" date="2016-04" db="EMBL/GenBank/DDBJ databases">
        <title>Genome analyses suggest a sexual origin of heterokaryosis in a supposedly ancient asexual fungus.</title>
        <authorList>
            <person name="Ropars J."/>
            <person name="Sedzielewska K."/>
            <person name="Noel J."/>
            <person name="Charron P."/>
            <person name="Farinelli L."/>
            <person name="Marton T."/>
            <person name="Kruger M."/>
            <person name="Pelin A."/>
            <person name="Brachmann A."/>
            <person name="Corradi N."/>
        </authorList>
    </citation>
    <scope>NUCLEOTIDE SEQUENCE [LARGE SCALE GENOMIC DNA]</scope>
    <source>
        <strain evidence="8 9">C2</strain>
    </source>
</reference>
<feature type="region of interest" description="Disordered" evidence="5">
    <location>
        <begin position="636"/>
        <end position="657"/>
    </location>
</feature>
<evidence type="ECO:0000313" key="9">
    <source>
        <dbReference type="Proteomes" id="UP000233469"/>
    </source>
</evidence>
<dbReference type="Gene3D" id="2.30.310.10">
    <property type="entry name" value="ibrinogen binding protein from staphylococcus aureus domain"/>
    <property type="match status" value="2"/>
</dbReference>
<gene>
    <name evidence="8" type="ORF">RhiirC2_657448</name>
</gene>
<evidence type="ECO:0000256" key="4">
    <source>
        <dbReference type="ARBA" id="ARBA00023054"/>
    </source>
</evidence>
<feature type="domain" description="NFACT RNA-binding" evidence="6">
    <location>
        <begin position="494"/>
        <end position="605"/>
    </location>
</feature>
<dbReference type="PANTHER" id="PTHR15239">
    <property type="entry name" value="NUCLEAR EXPORT MEDIATOR FACTOR NEMF"/>
    <property type="match status" value="1"/>
</dbReference>
<sequence length="1040" mass="118987">MKQRFSALDVRATVSDLKERIVGLRLQNVYDINPKTYLFKFSKVSRYFFIKLRKHIRTRRLTNVRQLGVDRIVDFEFAGFGEGTTYHIIAEFYASGNIIFTDQDYTILALLRVVQPKENEKMAVGQTYDISSVARVTEPVTRSRLQKALTTSSSKESKESLKKVLNNKLSYGQALTEHAIRFAQIDPNMKVGTIDISDDSEHLIELEKGFKEADRILEEIGNTKQKGYIIMLHHSEQNSTTDDGSQQEDWETYDEFNPYLFEQHKSKSHKEFDSFDLAVDEYYSSMESQKLTLKQRNQEKSALKKLEAIKKEQYSRVENLQNSQLSNIRKAWLIESNVDTVDQAILIIRNAIASGMDWKDLENLVLEEKKKGTPIAEVIAGFKLEINQITLLLREHEKDEAAFYDSANTESEDENNISQSIIQEKIDVDINLTAFANARKYYDMKKQSSLKQEKTLAAADKAFKSAEQKIKQDLKETKITASINKIRKPFWFEKFVWFISSENYLVIAGHDMQQNELLVKRYLRKGDVYVHAELHGAASVIIKNPNEGQPIPPSTLFQAGVMSVCQSKAWEAKIITSAYWVHAEQVSKTAPTGEYLTTGSFMIRGKKNFLPPVHLVYGFGLLFRLDEQSIPNHLHERRPIRNEEEIDEEIQASEEKKDDVMEFRSDIIYHKVSGVSPELEEVQEPQQQRSDESNDDMSSEKVRSAITIDDMSSEKVRSAITIDKSLWDKYNLDEYGEDQYEIEGSNEKPTTKKKYISVKEKRTMKKQKQGKGDTDSGRIDNNQQINNKDTNIEDKEKQAKKSTQIPRGKKGKMKKLKDKYADQDEEERAIRMELLGSNKAPKNKGKKGKKESTNKGVPNSVKGSKPEKEINFQNNLSQDPEADKEDIDEEKLDEEEAEEIRQLLKEENITVLEPETMESLTVLDTLTGSPLPEDNLLFAVPVCAPYISLQKYKYKVKLTPGSTKKGKACKTAISFFLNDPQLTPREKELVKSIPDTEMTLVMLGKCKVSAPNIEQFKKIAKKAAKKEASKEAAKLDVLDT</sequence>
<reference evidence="8 9" key="2">
    <citation type="submission" date="2017-10" db="EMBL/GenBank/DDBJ databases">
        <title>Extensive intraspecific genome diversity in a model arbuscular mycorrhizal fungus.</title>
        <authorList>
            <person name="Chen E.C.H."/>
            <person name="Morin E."/>
            <person name="Baudet D."/>
            <person name="Noel J."/>
            <person name="Ndikumana S."/>
            <person name="Charron P."/>
            <person name="St-Onge C."/>
            <person name="Giorgi J."/>
            <person name="Grigoriev I.V."/>
            <person name="Roux C."/>
            <person name="Martin F.M."/>
            <person name="Corradi N."/>
        </authorList>
    </citation>
    <scope>NUCLEOTIDE SEQUENCE [LARGE SCALE GENOMIC DNA]</scope>
    <source>
        <strain evidence="8 9">C2</strain>
    </source>
</reference>
<evidence type="ECO:0000313" key="8">
    <source>
        <dbReference type="EMBL" id="PKK73393.1"/>
    </source>
</evidence>
<feature type="compositionally biased region" description="Basic residues" evidence="5">
    <location>
        <begin position="807"/>
        <end position="817"/>
    </location>
</feature>
<comment type="subcellular location">
    <subcellularLocation>
        <location evidence="1">Cytoplasm</location>
    </subcellularLocation>
</comment>
<dbReference type="Pfam" id="PF05670">
    <property type="entry name" value="NFACT-R_1"/>
    <property type="match status" value="1"/>
</dbReference>
<dbReference type="GO" id="GO:0043023">
    <property type="term" value="F:ribosomal large subunit binding"/>
    <property type="evidence" value="ECO:0007669"/>
    <property type="project" value="TreeGrafter"/>
</dbReference>
<dbReference type="AlphaFoldDB" id="A0A2N1NHN7"/>